<feature type="compositionally biased region" description="Low complexity" evidence="1">
    <location>
        <begin position="474"/>
        <end position="490"/>
    </location>
</feature>
<reference evidence="2" key="1">
    <citation type="journal article" date="2013" name="Mol. Biol. Evol.">
        <title>Extensive trans-specific polymorphism at the mating type locus of the root decay fungus heterobasidion.</title>
        <authorList>
            <person name="van Diepen L.T."/>
            <person name="Olson A."/>
            <person name="Ihrmark K."/>
            <person name="Stenlid J."/>
            <person name="James T.Y."/>
        </authorList>
    </citation>
    <scope>NUCLEOTIDE SEQUENCE</scope>
    <source>
        <strain evidence="2">93030/1</strain>
    </source>
</reference>
<proteinExistence type="predicted"/>
<dbReference type="EMBL" id="KF280367">
    <property type="protein sequence ID" value="AGS09271.1"/>
    <property type="molecule type" value="Genomic_DNA"/>
</dbReference>
<name>S5RA78_HETAN</name>
<evidence type="ECO:0000313" key="2">
    <source>
        <dbReference type="EMBL" id="AGS09271.1"/>
    </source>
</evidence>
<reference evidence="2" key="2">
    <citation type="submission" date="2013-06" db="EMBL/GenBank/DDBJ databases">
        <authorList>
            <person name="van Diepen L.T.A."/>
            <person name="Olson A."/>
            <person name="Ihrmark K."/>
            <person name="Stenlid J."/>
            <person name="James T.Y."/>
        </authorList>
    </citation>
    <scope>NUCLEOTIDE SEQUENCE</scope>
    <source>
        <strain evidence="2">93030/1</strain>
    </source>
</reference>
<organism evidence="2">
    <name type="scientific">Heterobasidion annosum</name>
    <name type="common">Root rot fungus</name>
    <name type="synonym">Polyporus annosus</name>
    <dbReference type="NCBI Taxonomy" id="13563"/>
    <lineage>
        <taxon>Eukaryota</taxon>
        <taxon>Fungi</taxon>
        <taxon>Dikarya</taxon>
        <taxon>Basidiomycota</taxon>
        <taxon>Agaricomycotina</taxon>
        <taxon>Agaricomycetes</taxon>
        <taxon>Russulales</taxon>
        <taxon>Bondarzewiaceae</taxon>
        <taxon>Heterobasidion</taxon>
        <taxon>Heterobasidion annosum species complex</taxon>
    </lineage>
</organism>
<protein>
    <submittedName>
        <fullName evidence="2">B2 mating type protein</fullName>
    </submittedName>
</protein>
<sequence>MLHSKSINNPLRQADVTPLLEKLIHSRSSSSVRLYLGDAEQSSLPFPDTIKPPTHFPLPQPLTPDLISLGLNQFTAHTISQTYLELAARLQGAYEDSFRDAHSACSKVLLSHNPTLPNFESLMRSSYISHFMITVKSWAHDQTILIRERLLDVTLQGRVPFKSSVKFPPCYTAAPPRSLILSANRSTGTPKPSQGPKLYEMKDIQSSTWCTTVAQEMRPRSPRSIEHISEGLFYEEVPSYAFPKKYTPTKPDLSLPALSRGFQRVMRHSSHPTVSMNRLVHAFDRLSSNDNVKDTMDNDGVEQVPSLRLSLSTAPNPHSTIFDPLTAHPQSLESVLPSSSMEPRSSEFRPRKVVNIPKSLQSSAKPLSLVLCERPKPLSSPSTEFSIPTEDSKQSTIINVTRPQSPMMPSPNTRRRKIAALPTRRAPTSVLPSTPSLPITTPLALPMCPHSLSCRPHLLVHVPSSPAHPRLVVTSTDSGSSSSSDGLDTPPSTPPPFVTKFPESISPFSLSSKPFTPTFGSTVPPSNIFQFCSANLPKELEASPPSRRASPFELSTGIKVEEELFSFAFGR</sequence>
<evidence type="ECO:0000256" key="1">
    <source>
        <dbReference type="SAM" id="MobiDB-lite"/>
    </source>
</evidence>
<dbReference type="AlphaFoldDB" id="S5RA78"/>
<accession>S5RA78</accession>
<feature type="region of interest" description="Disordered" evidence="1">
    <location>
        <begin position="470"/>
        <end position="495"/>
    </location>
</feature>